<accession>M8BQC5</accession>
<dbReference type="Pfam" id="PF00023">
    <property type="entry name" value="Ank"/>
    <property type="match status" value="1"/>
</dbReference>
<name>M8BQC5_AEGTA</name>
<dbReference type="SUPFAM" id="SSF48403">
    <property type="entry name" value="Ankyrin repeat"/>
    <property type="match status" value="1"/>
</dbReference>
<dbReference type="AlphaFoldDB" id="M8BQC5"/>
<dbReference type="InterPro" id="IPR002110">
    <property type="entry name" value="Ankyrin_rpt"/>
</dbReference>
<sequence>MENGRIPSGAGGGGGGASASDLQRAAATRALTDAAARLGLQATVTDVGSTGWQWPPQEQFLFACEDGDLDRLKAVVDGMDDDDRESLAYVRFRGVGALHSAASKGDMGICKYLVEELGFDVDSEAANPGSGATPLSFAVGHGEVNATRYFLEKGADPNIKDSSNGTTPLHEAVATGCDEIARLLLSKGANVDAPSPHGTPLVAAAAHGKFSAMKILLEHHADPNKVSWDLGTPLTTSLYVTPERMNGSTCLECMKLLVKAGADVNCTTPETPLAIATNNGLTTCVKYLLEVGANINVPSKQVKKGDSDSKASLKSSVAKAAEGKNYVAASKFYSEDKSSDKDRKAWLKSQGAKAVECKDYAAASKFYTELLFNDCLIKLPLSSSDVMDRVLSNLGACMMVSRYES</sequence>
<protein>
    <submittedName>
        <fullName evidence="1">Uncharacterized protein</fullName>
    </submittedName>
</protein>
<dbReference type="PANTHER" id="PTHR46224">
    <property type="entry name" value="ANKYRIN REPEAT FAMILY PROTEIN"/>
    <property type="match status" value="1"/>
</dbReference>
<organism evidence="1">
    <name type="scientific">Aegilops tauschii</name>
    <name type="common">Tausch's goatgrass</name>
    <name type="synonym">Aegilops squarrosa</name>
    <dbReference type="NCBI Taxonomy" id="37682"/>
    <lineage>
        <taxon>Eukaryota</taxon>
        <taxon>Viridiplantae</taxon>
        <taxon>Streptophyta</taxon>
        <taxon>Embryophyta</taxon>
        <taxon>Tracheophyta</taxon>
        <taxon>Spermatophyta</taxon>
        <taxon>Magnoliopsida</taxon>
        <taxon>Liliopsida</taxon>
        <taxon>Poales</taxon>
        <taxon>Poaceae</taxon>
        <taxon>BOP clade</taxon>
        <taxon>Pooideae</taxon>
        <taxon>Triticodae</taxon>
        <taxon>Triticeae</taxon>
        <taxon>Triticinae</taxon>
        <taxon>Aegilops</taxon>
    </lineage>
</organism>
<reference evidence="1" key="1">
    <citation type="submission" date="2015-06" db="UniProtKB">
        <authorList>
            <consortium name="EnsemblPlants"/>
        </authorList>
    </citation>
    <scope>IDENTIFICATION</scope>
</reference>
<dbReference type="Gene3D" id="1.25.40.20">
    <property type="entry name" value="Ankyrin repeat-containing domain"/>
    <property type="match status" value="3"/>
</dbReference>
<dbReference type="InterPro" id="IPR036770">
    <property type="entry name" value="Ankyrin_rpt-contain_sf"/>
</dbReference>
<dbReference type="PROSITE" id="PS50297">
    <property type="entry name" value="ANK_REP_REGION"/>
    <property type="match status" value="3"/>
</dbReference>
<dbReference type="EnsemblPlants" id="EMT05167">
    <property type="protein sequence ID" value="EMT05167"/>
    <property type="gene ID" value="F775_22318"/>
</dbReference>
<dbReference type="SMART" id="SM00248">
    <property type="entry name" value="ANK"/>
    <property type="match status" value="6"/>
</dbReference>
<proteinExistence type="predicted"/>
<dbReference type="InterPro" id="IPR051616">
    <property type="entry name" value="Cul2-RING_E3_ligase_SR"/>
</dbReference>
<dbReference type="Pfam" id="PF12796">
    <property type="entry name" value="Ank_2"/>
    <property type="match status" value="2"/>
</dbReference>
<evidence type="ECO:0000313" key="1">
    <source>
        <dbReference type="EnsemblPlants" id="EMT05167"/>
    </source>
</evidence>
<dbReference type="PROSITE" id="PS50088">
    <property type="entry name" value="ANK_REPEAT"/>
    <property type="match status" value="3"/>
</dbReference>
<dbReference type="PANTHER" id="PTHR46224:SF58">
    <property type="match status" value="1"/>
</dbReference>
<dbReference type="PRINTS" id="PR01415">
    <property type="entry name" value="ANKYRIN"/>
</dbReference>